<keyword evidence="3" id="KW-1185">Reference proteome</keyword>
<accession>A0ABX1FXM4</accession>
<dbReference type="Pfam" id="PF07287">
    <property type="entry name" value="AtuA"/>
    <property type="match status" value="1"/>
</dbReference>
<feature type="non-terminal residue" evidence="2">
    <location>
        <position position="1"/>
    </location>
</feature>
<proteinExistence type="predicted"/>
<gene>
    <name evidence="2" type="ORF">FXN61_46775</name>
</gene>
<comment type="caution">
    <text evidence="2">The sequence shown here is derived from an EMBL/GenBank/DDBJ whole genome shotgun (WGS) entry which is preliminary data.</text>
</comment>
<sequence>DEHGRGEPLAAGRVTRALLDRIGAGAAVAVVTGDDVLAEVDLDAPAWENGIPLRDHGEIVSANAYLGADAILMALDTGADVVITGRVADPSLFLAPLAHRLGWDLDDIETTAAGTVVGHLLECAGQLTGGYFADPGYQDVPDLARLGFPFADVATDGTAELGKLPGTGGVLSRSTVREQLLYEITDPAAYQTPDVVLDVRAVTVDEHPGGVRVAGARGATRPDRLKVSVGYRAGKKVEAEISYVGPNAAARAALACEIVTTRLSGRPLRAEVLGGETDCRLRVAAISRDDAVLEAIGDEVESLYTNGPAGGGGVRVHIGEVIGIASTLIPRERVRPVVTLLEAADVAP</sequence>
<dbReference type="PANTHER" id="PTHR47472">
    <property type="entry name" value="PROPIONYL-COA CARBOXYLASE"/>
    <property type="match status" value="1"/>
</dbReference>
<name>A0ABX1FXM4_9PSEU</name>
<protein>
    <submittedName>
        <fullName evidence="2">DUF1446 domain-containing protein</fullName>
    </submittedName>
</protein>
<evidence type="ECO:0000313" key="3">
    <source>
        <dbReference type="Proteomes" id="UP001515943"/>
    </source>
</evidence>
<dbReference type="InterPro" id="IPR010839">
    <property type="entry name" value="AtuA_N"/>
</dbReference>
<evidence type="ECO:0000259" key="1">
    <source>
        <dbReference type="Pfam" id="PF07287"/>
    </source>
</evidence>
<dbReference type="EMBL" id="VSRL01000431">
    <property type="protein sequence ID" value="NKE63813.1"/>
    <property type="molecule type" value="Genomic_DNA"/>
</dbReference>
<reference evidence="2 3" key="1">
    <citation type="submission" date="2019-08" db="EMBL/GenBank/DDBJ databases">
        <title>Lentzea from Indian Himalayas.</title>
        <authorList>
            <person name="Mandal S."/>
            <person name="Mallick Gupta A."/>
            <person name="Maiti P.K."/>
            <person name="Sarkar J."/>
            <person name="Mandal S."/>
        </authorList>
    </citation>
    <scope>NUCLEOTIDE SEQUENCE [LARGE SCALE GENOMIC DNA]</scope>
    <source>
        <strain evidence="2 3">PSKA42</strain>
    </source>
</reference>
<evidence type="ECO:0000313" key="2">
    <source>
        <dbReference type="EMBL" id="NKE63813.1"/>
    </source>
</evidence>
<dbReference type="PANTHER" id="PTHR47472:SF1">
    <property type="entry name" value="DUF1446-DOMAIN-CONTAINING PROTEIN"/>
    <property type="match status" value="1"/>
</dbReference>
<dbReference type="RefSeq" id="WP_167980377.1">
    <property type="nucleotide sequence ID" value="NZ_VSRL01000431.1"/>
</dbReference>
<feature type="domain" description="Acyclic terpene utilisation N-terminal" evidence="1">
    <location>
        <begin position="4"/>
        <end position="339"/>
    </location>
</feature>
<organism evidence="2 3">
    <name type="scientific">Lentzea indica</name>
    <dbReference type="NCBI Taxonomy" id="2604800"/>
    <lineage>
        <taxon>Bacteria</taxon>
        <taxon>Bacillati</taxon>
        <taxon>Actinomycetota</taxon>
        <taxon>Actinomycetes</taxon>
        <taxon>Pseudonocardiales</taxon>
        <taxon>Pseudonocardiaceae</taxon>
        <taxon>Lentzea</taxon>
    </lineage>
</organism>
<dbReference type="Proteomes" id="UP001515943">
    <property type="component" value="Unassembled WGS sequence"/>
</dbReference>